<dbReference type="Proteomes" id="UP000219453">
    <property type="component" value="Unassembled WGS sequence"/>
</dbReference>
<evidence type="ECO:0008006" key="4">
    <source>
        <dbReference type="Google" id="ProtNLM"/>
    </source>
</evidence>
<name>A0A285NZI9_NATPI</name>
<feature type="compositionally biased region" description="Acidic residues" evidence="1">
    <location>
        <begin position="215"/>
        <end position="233"/>
    </location>
</feature>
<protein>
    <recommendedName>
        <fullName evidence="4">Conditioned medium-induced protein 4</fullName>
    </recommendedName>
</protein>
<dbReference type="EMBL" id="OBEJ01000003">
    <property type="protein sequence ID" value="SNZ14880.1"/>
    <property type="molecule type" value="Genomic_DNA"/>
</dbReference>
<gene>
    <name evidence="2" type="ORF">SAMN06269185_2293</name>
</gene>
<reference evidence="2 3" key="1">
    <citation type="submission" date="2017-09" db="EMBL/GenBank/DDBJ databases">
        <authorList>
            <person name="Ehlers B."/>
            <person name="Leendertz F.H."/>
        </authorList>
    </citation>
    <scope>NUCLEOTIDE SEQUENCE [LARGE SCALE GENOMIC DNA]</scope>
    <source>
        <strain evidence="2 3">DSM 27208</strain>
    </source>
</reference>
<evidence type="ECO:0000313" key="2">
    <source>
        <dbReference type="EMBL" id="SNZ14880.1"/>
    </source>
</evidence>
<feature type="region of interest" description="Disordered" evidence="1">
    <location>
        <begin position="210"/>
        <end position="233"/>
    </location>
</feature>
<organism evidence="2 3">
    <name type="scientific">Natronoarchaeum philippinense</name>
    <dbReference type="NCBI Taxonomy" id="558529"/>
    <lineage>
        <taxon>Archaea</taxon>
        <taxon>Methanobacteriati</taxon>
        <taxon>Methanobacteriota</taxon>
        <taxon>Stenosarchaea group</taxon>
        <taxon>Halobacteria</taxon>
        <taxon>Halobacteriales</taxon>
        <taxon>Natronoarchaeaceae</taxon>
    </lineage>
</organism>
<evidence type="ECO:0000313" key="3">
    <source>
        <dbReference type="Proteomes" id="UP000219453"/>
    </source>
</evidence>
<keyword evidence="3" id="KW-1185">Reference proteome</keyword>
<sequence>MNSAVYEPVGSATSCQPVVNKLFYSLLSIPVVPMDEKTEELRDIFIDVTDEDTVTESQEDTRGSLAGAGDGNVSERIEGVIESMRERYEFETELSTERLCELVERFYEGDGDAEIARALDESRMTVVRARLDLHLVRDRDLEAPFDVGEFRRALADDASTADLAETFDVSESTVRRYRRVVEAENESRQANDRYRDEFDSILADADLSERITEDVQQDGLDDATEGMETDVSF</sequence>
<accession>A0A285NZI9</accession>
<proteinExistence type="predicted"/>
<dbReference type="AlphaFoldDB" id="A0A285NZI9"/>
<evidence type="ECO:0000256" key="1">
    <source>
        <dbReference type="SAM" id="MobiDB-lite"/>
    </source>
</evidence>